<dbReference type="InterPro" id="IPR013762">
    <property type="entry name" value="Integrase-like_cat_sf"/>
</dbReference>
<dbReference type="InterPro" id="IPR010998">
    <property type="entry name" value="Integrase_recombinase_N"/>
</dbReference>
<name>A0ABW1X911_9CELL</name>
<dbReference type="Proteomes" id="UP001596305">
    <property type="component" value="Unassembled WGS sequence"/>
</dbReference>
<sequence>MAWTRTLPSGKYQGLYRDGAGKVRTVADGPFTHKRAAERAASAAELESRSLGWRSPDAGRRTWGEWCAEWWPTRTVEASTLKTDAGRRDLHLMPRWGDVELASITRHDIKAWAAELQTRRSTGTVQRVVHLLSASLVAAVDAEILQANPAARLKLGGGTASVERYVTRDEFSAVLDHLDEPYAQMAILLAWTGMRWSEAAGLHWARVDERRGVVEIAEVWDADASAMKPYPKGRQRRHVPLPGWIDLGERRAGVCGYEHLGPACRSGLVLTTARGAHLDHSKFSKAWGSAVAAAGVGHVRPHDLRHTYASWLIQDGVSLAEVGRLLGHVSPLTTQRYAHLADVPSERVLQALGGDPRGAARAAEVQQSESKPRLTLLNGGAAGA</sequence>
<protein>
    <submittedName>
        <fullName evidence="8">Tyrosine-type recombinase/integrase</fullName>
    </submittedName>
</protein>
<feature type="region of interest" description="Disordered" evidence="5">
    <location>
        <begin position="361"/>
        <end position="384"/>
    </location>
</feature>
<feature type="domain" description="Tyr recombinase" evidence="6">
    <location>
        <begin position="161"/>
        <end position="350"/>
    </location>
</feature>
<dbReference type="EMBL" id="JBHSTM010000004">
    <property type="protein sequence ID" value="MFC6424697.1"/>
    <property type="molecule type" value="Genomic_DNA"/>
</dbReference>
<evidence type="ECO:0000256" key="1">
    <source>
        <dbReference type="ARBA" id="ARBA00008857"/>
    </source>
</evidence>
<evidence type="ECO:0000313" key="8">
    <source>
        <dbReference type="EMBL" id="MFC6424697.1"/>
    </source>
</evidence>
<evidence type="ECO:0000259" key="7">
    <source>
        <dbReference type="PROSITE" id="PS51900"/>
    </source>
</evidence>
<evidence type="ECO:0000259" key="6">
    <source>
        <dbReference type="PROSITE" id="PS51898"/>
    </source>
</evidence>
<keyword evidence="3" id="KW-0233">DNA recombination</keyword>
<feature type="domain" description="Core-binding (CB)" evidence="7">
    <location>
        <begin position="61"/>
        <end position="140"/>
    </location>
</feature>
<dbReference type="Pfam" id="PF00589">
    <property type="entry name" value="Phage_integrase"/>
    <property type="match status" value="1"/>
</dbReference>
<comment type="similarity">
    <text evidence="1">Belongs to the 'phage' integrase family.</text>
</comment>
<evidence type="ECO:0000256" key="5">
    <source>
        <dbReference type="SAM" id="MobiDB-lite"/>
    </source>
</evidence>
<dbReference type="Gene3D" id="1.10.150.130">
    <property type="match status" value="1"/>
</dbReference>
<dbReference type="InterPro" id="IPR011010">
    <property type="entry name" value="DNA_brk_join_enz"/>
</dbReference>
<dbReference type="PROSITE" id="PS51900">
    <property type="entry name" value="CB"/>
    <property type="match status" value="1"/>
</dbReference>
<dbReference type="PROSITE" id="PS51898">
    <property type="entry name" value="TYR_RECOMBINASE"/>
    <property type="match status" value="1"/>
</dbReference>
<evidence type="ECO:0000256" key="4">
    <source>
        <dbReference type="PROSITE-ProRule" id="PRU01248"/>
    </source>
</evidence>
<proteinExistence type="inferred from homology"/>
<evidence type="ECO:0000256" key="2">
    <source>
        <dbReference type="ARBA" id="ARBA00023125"/>
    </source>
</evidence>
<dbReference type="Gene3D" id="1.10.443.10">
    <property type="entry name" value="Intergrase catalytic core"/>
    <property type="match status" value="1"/>
</dbReference>
<evidence type="ECO:0000313" key="9">
    <source>
        <dbReference type="Proteomes" id="UP001596305"/>
    </source>
</evidence>
<dbReference type="CDD" id="cd00796">
    <property type="entry name" value="INT_Rci_Hp1_C"/>
    <property type="match status" value="1"/>
</dbReference>
<accession>A0ABW1X911</accession>
<dbReference type="PANTHER" id="PTHR30349">
    <property type="entry name" value="PHAGE INTEGRASE-RELATED"/>
    <property type="match status" value="1"/>
</dbReference>
<dbReference type="InterPro" id="IPR044068">
    <property type="entry name" value="CB"/>
</dbReference>
<keyword evidence="2 4" id="KW-0238">DNA-binding</keyword>
<dbReference type="InterPro" id="IPR050090">
    <property type="entry name" value="Tyrosine_recombinase_XerCD"/>
</dbReference>
<reference evidence="9" key="1">
    <citation type="journal article" date="2019" name="Int. J. Syst. Evol. Microbiol.">
        <title>The Global Catalogue of Microorganisms (GCM) 10K type strain sequencing project: providing services to taxonomists for standard genome sequencing and annotation.</title>
        <authorList>
            <consortium name="The Broad Institute Genomics Platform"/>
            <consortium name="The Broad Institute Genome Sequencing Center for Infectious Disease"/>
            <person name="Wu L."/>
            <person name="Ma J."/>
        </authorList>
    </citation>
    <scope>NUCLEOTIDE SEQUENCE [LARGE SCALE GENOMIC DNA]</scope>
    <source>
        <strain evidence="9">CCUG 47105</strain>
    </source>
</reference>
<evidence type="ECO:0000256" key="3">
    <source>
        <dbReference type="ARBA" id="ARBA00023172"/>
    </source>
</evidence>
<dbReference type="InterPro" id="IPR002104">
    <property type="entry name" value="Integrase_catalytic"/>
</dbReference>
<dbReference type="SUPFAM" id="SSF56349">
    <property type="entry name" value="DNA breaking-rejoining enzymes"/>
    <property type="match status" value="1"/>
</dbReference>
<dbReference type="PANTHER" id="PTHR30349:SF64">
    <property type="entry name" value="PROPHAGE INTEGRASE INTD-RELATED"/>
    <property type="match status" value="1"/>
</dbReference>
<gene>
    <name evidence="8" type="ORF">ACFP71_07665</name>
</gene>
<organism evidence="8 9">
    <name type="scientific">Oerskovia paurometabola</name>
    <dbReference type="NCBI Taxonomy" id="162170"/>
    <lineage>
        <taxon>Bacteria</taxon>
        <taxon>Bacillati</taxon>
        <taxon>Actinomycetota</taxon>
        <taxon>Actinomycetes</taxon>
        <taxon>Micrococcales</taxon>
        <taxon>Cellulomonadaceae</taxon>
        <taxon>Oerskovia</taxon>
    </lineage>
</organism>
<keyword evidence="9" id="KW-1185">Reference proteome</keyword>
<comment type="caution">
    <text evidence="8">The sequence shown here is derived from an EMBL/GenBank/DDBJ whole genome shotgun (WGS) entry which is preliminary data.</text>
</comment>
<dbReference type="RefSeq" id="WP_204809278.1">
    <property type="nucleotide sequence ID" value="NZ_BAAAIY010000003.1"/>
</dbReference>